<dbReference type="GO" id="GO:0004496">
    <property type="term" value="F:mevalonate kinase activity"/>
    <property type="evidence" value="ECO:0007669"/>
    <property type="project" value="UniProtKB-EC"/>
</dbReference>
<evidence type="ECO:0000259" key="14">
    <source>
        <dbReference type="Pfam" id="PF00288"/>
    </source>
</evidence>
<dbReference type="GO" id="GO:0006695">
    <property type="term" value="P:cholesterol biosynthetic process"/>
    <property type="evidence" value="ECO:0007669"/>
    <property type="project" value="TreeGrafter"/>
</dbReference>
<comment type="catalytic activity">
    <reaction evidence="13">
        <text>(R)-mevalonate + ATP = (R)-5-phosphomevalonate + ADP + H(+)</text>
        <dbReference type="Rhea" id="RHEA:17065"/>
        <dbReference type="ChEBI" id="CHEBI:15378"/>
        <dbReference type="ChEBI" id="CHEBI:30616"/>
        <dbReference type="ChEBI" id="CHEBI:36464"/>
        <dbReference type="ChEBI" id="CHEBI:58146"/>
        <dbReference type="ChEBI" id="CHEBI:456216"/>
        <dbReference type="EC" id="2.7.1.36"/>
    </reaction>
</comment>
<dbReference type="EMBL" id="KQ982769">
    <property type="protein sequence ID" value="KYQ50869.1"/>
    <property type="molecule type" value="Genomic_DNA"/>
</dbReference>
<dbReference type="InterPro" id="IPR006204">
    <property type="entry name" value="GHMP_kinase_N_dom"/>
</dbReference>
<dbReference type="Pfam" id="PF00288">
    <property type="entry name" value="GHMP_kinases_N"/>
    <property type="match status" value="1"/>
</dbReference>
<dbReference type="AlphaFoldDB" id="A0A151WSI6"/>
<dbReference type="UniPathway" id="UPA00057">
    <property type="reaction ID" value="UER00098"/>
</dbReference>
<dbReference type="GO" id="GO:0019287">
    <property type="term" value="P:isopentenyl diphosphate biosynthetic process, mevalonate pathway"/>
    <property type="evidence" value="ECO:0007669"/>
    <property type="project" value="UniProtKB-UniPathway"/>
</dbReference>
<dbReference type="PRINTS" id="PR00959">
    <property type="entry name" value="MEVGALKINASE"/>
</dbReference>
<comment type="subcellular location">
    <subcellularLocation>
        <location evidence="1 13">Cytoplasm</location>
    </subcellularLocation>
</comment>
<evidence type="ECO:0000256" key="13">
    <source>
        <dbReference type="RuleBase" id="RU363087"/>
    </source>
</evidence>
<keyword evidence="4 13" id="KW-0963">Cytoplasm</keyword>
<comment type="similarity">
    <text evidence="2 13">Belongs to the GHMP kinase family. Mevalonate kinase subfamily.</text>
</comment>
<dbReference type="PANTHER" id="PTHR43290:SF2">
    <property type="entry name" value="MEVALONATE KINASE"/>
    <property type="match status" value="1"/>
</dbReference>
<dbReference type="InterPro" id="IPR014721">
    <property type="entry name" value="Ribsml_uS5_D2-typ_fold_subgr"/>
</dbReference>
<dbReference type="PANTHER" id="PTHR43290">
    <property type="entry name" value="MEVALONATE KINASE"/>
    <property type="match status" value="1"/>
</dbReference>
<name>A0A151WSI6_9HYME</name>
<keyword evidence="6 13" id="KW-0808">Transferase</keyword>
<evidence type="ECO:0000256" key="12">
    <source>
        <dbReference type="ARBA" id="ARBA00029438"/>
    </source>
</evidence>
<keyword evidence="11 13" id="KW-0443">Lipid metabolism</keyword>
<gene>
    <name evidence="15" type="ORF">ALC60_10008</name>
</gene>
<dbReference type="GO" id="GO:0005829">
    <property type="term" value="C:cytosol"/>
    <property type="evidence" value="ECO:0007669"/>
    <property type="project" value="TreeGrafter"/>
</dbReference>
<keyword evidence="16" id="KW-1185">Reference proteome</keyword>
<dbReference type="Gene3D" id="3.30.230.10">
    <property type="match status" value="1"/>
</dbReference>
<dbReference type="STRING" id="64791.A0A151WSI6"/>
<protein>
    <recommendedName>
        <fullName evidence="3 13">Mevalonate kinase</fullName>
        <shortName evidence="13">MK</shortName>
        <ecNumber evidence="3 13">2.7.1.36</ecNumber>
    </recommendedName>
</protein>
<evidence type="ECO:0000256" key="11">
    <source>
        <dbReference type="ARBA" id="ARBA00023098"/>
    </source>
</evidence>
<keyword evidence="10" id="KW-0460">Magnesium</keyword>
<keyword evidence="13" id="KW-0756">Sterol biosynthesis</keyword>
<evidence type="ECO:0000313" key="16">
    <source>
        <dbReference type="Proteomes" id="UP000075809"/>
    </source>
</evidence>
<keyword evidence="9 13" id="KW-0067">ATP-binding</keyword>
<dbReference type="Proteomes" id="UP000075809">
    <property type="component" value="Unassembled WGS sequence"/>
</dbReference>
<accession>A0A151WSI6</accession>
<feature type="domain" description="GHMP kinase N-terminal" evidence="14">
    <location>
        <begin position="133"/>
        <end position="220"/>
    </location>
</feature>
<dbReference type="SUPFAM" id="SSF54211">
    <property type="entry name" value="Ribosomal protein S5 domain 2-like"/>
    <property type="match status" value="1"/>
</dbReference>
<evidence type="ECO:0000256" key="3">
    <source>
        <dbReference type="ARBA" id="ARBA00012103"/>
    </source>
</evidence>
<evidence type="ECO:0000256" key="7">
    <source>
        <dbReference type="ARBA" id="ARBA00022741"/>
    </source>
</evidence>
<keyword evidence="13" id="KW-1207">Sterol metabolism</keyword>
<dbReference type="InterPro" id="IPR036554">
    <property type="entry name" value="GHMP_kinase_C_sf"/>
</dbReference>
<proteinExistence type="inferred from homology"/>
<keyword evidence="13" id="KW-0753">Steroid metabolism</keyword>
<reference evidence="15 16" key="1">
    <citation type="submission" date="2015-09" db="EMBL/GenBank/DDBJ databases">
        <title>Trachymyrmex zeteki WGS genome.</title>
        <authorList>
            <person name="Nygaard S."/>
            <person name="Hu H."/>
            <person name="Boomsma J."/>
            <person name="Zhang G."/>
        </authorList>
    </citation>
    <scope>NUCLEOTIDE SEQUENCE [LARGE SCALE GENOMIC DNA]</scope>
    <source>
        <strain evidence="15">Tzet28-1</strain>
        <tissue evidence="15">Whole body</tissue>
    </source>
</reference>
<keyword evidence="7 13" id="KW-0547">Nucleotide-binding</keyword>
<evidence type="ECO:0000256" key="5">
    <source>
        <dbReference type="ARBA" id="ARBA00022516"/>
    </source>
</evidence>
<organism evidence="15 16">
    <name type="scientific">Mycetomoellerius zeteki</name>
    <dbReference type="NCBI Taxonomy" id="64791"/>
    <lineage>
        <taxon>Eukaryota</taxon>
        <taxon>Metazoa</taxon>
        <taxon>Ecdysozoa</taxon>
        <taxon>Arthropoda</taxon>
        <taxon>Hexapoda</taxon>
        <taxon>Insecta</taxon>
        <taxon>Pterygota</taxon>
        <taxon>Neoptera</taxon>
        <taxon>Endopterygota</taxon>
        <taxon>Hymenoptera</taxon>
        <taxon>Apocrita</taxon>
        <taxon>Aculeata</taxon>
        <taxon>Formicoidea</taxon>
        <taxon>Formicidae</taxon>
        <taxon>Myrmicinae</taxon>
        <taxon>Mycetomoellerius</taxon>
    </lineage>
</organism>
<evidence type="ECO:0000256" key="6">
    <source>
        <dbReference type="ARBA" id="ARBA00022679"/>
    </source>
</evidence>
<comment type="pathway">
    <text evidence="12 13">Isoprenoid biosynthesis; isopentenyl diphosphate biosynthesis via mevalonate pathway; isopentenyl diphosphate from (R)-mevalonate: step 1/3.</text>
</comment>
<keyword evidence="8 13" id="KW-0418">Kinase</keyword>
<dbReference type="EC" id="2.7.1.36" evidence="3 13"/>
<evidence type="ECO:0000256" key="4">
    <source>
        <dbReference type="ARBA" id="ARBA00022490"/>
    </source>
</evidence>
<evidence type="ECO:0000256" key="10">
    <source>
        <dbReference type="ARBA" id="ARBA00022842"/>
    </source>
</evidence>
<dbReference type="InterPro" id="IPR020568">
    <property type="entry name" value="Ribosomal_Su5_D2-typ_SF"/>
</dbReference>
<dbReference type="PROSITE" id="PS00627">
    <property type="entry name" value="GHMP_KINASES_ATP"/>
    <property type="match status" value="1"/>
</dbReference>
<keyword evidence="5 13" id="KW-0444">Lipid biosynthesis</keyword>
<sequence>MIKFEVSAPGKIILFGEHAVVYGKTAVATSLNLRTIIKFTELRKSQDLKNIIKIEFPDIKLFFNLPFYVFQNYFFNDNFNYPLVKENNQLHSCVSDFLDSIENLTDKSNDEIITEKQKLSLRAFFYLLVYIAYEERINIKETSFHVHLATELKVGTGLGSSASFAVCLAACFLHWSLLQKGNHFTFNMEELDKISKYALNCEKIMHESPSGIDNSVCTYGSVIKFQQKELVDMLPHMSNLKILLVNSNITRSTKDQVKRAAHLKNLYPEIITPVLDSIDALSQNAWEILTEMSNNADKATESMENDCYLLMYTLQVLIHTNQGLLIALDVSHPTLETICAMAWTHSYAGKLTGAGGGGYAYILLPSNTESESINLFSQQLEEKGFDVTMTSLGGSGVKIEH</sequence>
<keyword evidence="13" id="KW-0752">Steroid biosynthesis</keyword>
<dbReference type="Gene3D" id="3.30.70.890">
    <property type="entry name" value="GHMP kinase, C-terminal domain"/>
    <property type="match status" value="1"/>
</dbReference>
<evidence type="ECO:0000256" key="9">
    <source>
        <dbReference type="ARBA" id="ARBA00022840"/>
    </source>
</evidence>
<dbReference type="GO" id="GO:0005524">
    <property type="term" value="F:ATP binding"/>
    <property type="evidence" value="ECO:0007669"/>
    <property type="project" value="UniProtKB-KW"/>
</dbReference>
<evidence type="ECO:0000256" key="1">
    <source>
        <dbReference type="ARBA" id="ARBA00004496"/>
    </source>
</evidence>
<dbReference type="InterPro" id="IPR006203">
    <property type="entry name" value="GHMP_knse_ATP-bd_CS"/>
</dbReference>
<evidence type="ECO:0000313" key="15">
    <source>
        <dbReference type="EMBL" id="KYQ50869.1"/>
    </source>
</evidence>
<dbReference type="NCBIfam" id="TIGR00549">
    <property type="entry name" value="mevalon_kin"/>
    <property type="match status" value="1"/>
</dbReference>
<evidence type="ECO:0000256" key="8">
    <source>
        <dbReference type="ARBA" id="ARBA00022777"/>
    </source>
</evidence>
<evidence type="ECO:0000256" key="2">
    <source>
        <dbReference type="ARBA" id="ARBA00006495"/>
    </source>
</evidence>
<dbReference type="SUPFAM" id="SSF55060">
    <property type="entry name" value="GHMP Kinase, C-terminal domain"/>
    <property type="match status" value="1"/>
</dbReference>
<dbReference type="InterPro" id="IPR006205">
    <property type="entry name" value="Mev_gal_kin"/>
</dbReference>